<dbReference type="Proteomes" id="UP000053660">
    <property type="component" value="Unassembled WGS sequence"/>
</dbReference>
<evidence type="ECO:0000313" key="1">
    <source>
        <dbReference type="EMBL" id="KHJ95357.1"/>
    </source>
</evidence>
<protein>
    <submittedName>
        <fullName evidence="1">Uncharacterized protein</fullName>
    </submittedName>
</protein>
<dbReference type="AlphaFoldDB" id="A0A0B1THQ5"/>
<gene>
    <name evidence="1" type="ORF">OESDEN_04696</name>
</gene>
<organism evidence="1 2">
    <name type="scientific">Oesophagostomum dentatum</name>
    <name type="common">Nodular worm</name>
    <dbReference type="NCBI Taxonomy" id="61180"/>
    <lineage>
        <taxon>Eukaryota</taxon>
        <taxon>Metazoa</taxon>
        <taxon>Ecdysozoa</taxon>
        <taxon>Nematoda</taxon>
        <taxon>Chromadorea</taxon>
        <taxon>Rhabditida</taxon>
        <taxon>Rhabditina</taxon>
        <taxon>Rhabditomorpha</taxon>
        <taxon>Strongyloidea</taxon>
        <taxon>Strongylidae</taxon>
        <taxon>Oesophagostomum</taxon>
    </lineage>
</organism>
<sequence length="94" mass="10788">MVGRLSEIGLKAHYYMDRMGTKKPFVVIREPQVLSMGGKFIAGRAPDVCKTYTKGWSATPFDFKDLSNFKKLLSDVRKSSYTVRIFTLLEFRKS</sequence>
<reference evidence="1 2" key="1">
    <citation type="submission" date="2014-03" db="EMBL/GenBank/DDBJ databases">
        <title>Draft genome of the hookworm Oesophagostomum dentatum.</title>
        <authorList>
            <person name="Mitreva M."/>
        </authorList>
    </citation>
    <scope>NUCLEOTIDE SEQUENCE [LARGE SCALE GENOMIC DNA]</scope>
    <source>
        <strain evidence="1 2">OD-Hann</strain>
    </source>
</reference>
<dbReference type="EMBL" id="KN549992">
    <property type="protein sequence ID" value="KHJ95357.1"/>
    <property type="molecule type" value="Genomic_DNA"/>
</dbReference>
<accession>A0A0B1THQ5</accession>
<evidence type="ECO:0000313" key="2">
    <source>
        <dbReference type="Proteomes" id="UP000053660"/>
    </source>
</evidence>
<proteinExistence type="predicted"/>
<keyword evidence="2" id="KW-1185">Reference proteome</keyword>
<name>A0A0B1THQ5_OESDE</name>